<feature type="coiled-coil region" evidence="7">
    <location>
        <begin position="1131"/>
        <end position="1165"/>
    </location>
</feature>
<feature type="coiled-coil region" evidence="7">
    <location>
        <begin position="1263"/>
        <end position="1290"/>
    </location>
</feature>
<dbReference type="InterPro" id="IPR056164">
    <property type="entry name" value="Beta-prop_ELP1_1st"/>
</dbReference>
<evidence type="ECO:0000313" key="14">
    <source>
        <dbReference type="EMBL" id="ETW74614.1"/>
    </source>
</evidence>
<keyword evidence="4" id="KW-0819">tRNA processing</keyword>
<feature type="compositionally biased region" description="Low complexity" evidence="8">
    <location>
        <begin position="465"/>
        <end position="474"/>
    </location>
</feature>
<dbReference type="eggNOG" id="KOG1920">
    <property type="taxonomic scope" value="Eukaryota"/>
</dbReference>
<dbReference type="FunCoup" id="W4JMC2">
    <property type="interactions" value="483"/>
</dbReference>
<keyword evidence="3 6" id="KW-0963">Cytoplasm</keyword>
<dbReference type="Pfam" id="PF23925">
    <property type="entry name" value="A-sol_ELP1"/>
    <property type="match status" value="2"/>
</dbReference>
<dbReference type="GO" id="GO:0002926">
    <property type="term" value="P:tRNA wobble base 5-methoxycarbonylmethyl-2-thiouridinylation"/>
    <property type="evidence" value="ECO:0007669"/>
    <property type="project" value="TreeGrafter"/>
</dbReference>
<dbReference type="InParanoid" id="W4JMC2"/>
<dbReference type="SUPFAM" id="SSF69322">
    <property type="entry name" value="Tricorn protease domain 2"/>
    <property type="match status" value="1"/>
</dbReference>
<evidence type="ECO:0000256" key="7">
    <source>
        <dbReference type="SAM" id="Coils"/>
    </source>
</evidence>
<dbReference type="GO" id="GO:0033588">
    <property type="term" value="C:elongator holoenzyme complex"/>
    <property type="evidence" value="ECO:0007669"/>
    <property type="project" value="InterPro"/>
</dbReference>
<keyword evidence="7" id="KW-0175">Coiled coil</keyword>
<comment type="subcellular location">
    <subcellularLocation>
        <location evidence="6">Cytoplasm</location>
    </subcellularLocation>
    <subcellularLocation>
        <location evidence="6">Nucleus</location>
    </subcellularLocation>
</comment>
<dbReference type="GO" id="GO:0005829">
    <property type="term" value="C:cytosol"/>
    <property type="evidence" value="ECO:0007669"/>
    <property type="project" value="TreeGrafter"/>
</dbReference>
<feature type="domain" description="ELP1 first N-terminal beta-propeller" evidence="9">
    <location>
        <begin position="51"/>
        <end position="402"/>
    </location>
</feature>
<dbReference type="Proteomes" id="UP000030671">
    <property type="component" value="Unassembled WGS sequence"/>
</dbReference>
<evidence type="ECO:0000259" key="13">
    <source>
        <dbReference type="Pfam" id="PF23936"/>
    </source>
</evidence>
<evidence type="ECO:0000256" key="1">
    <source>
        <dbReference type="ARBA" id="ARBA00005043"/>
    </source>
</evidence>
<dbReference type="PANTHER" id="PTHR12747:SF0">
    <property type="entry name" value="ELONGATOR COMPLEX PROTEIN 1"/>
    <property type="match status" value="1"/>
</dbReference>
<evidence type="ECO:0000259" key="12">
    <source>
        <dbReference type="Pfam" id="PF23925"/>
    </source>
</evidence>
<evidence type="ECO:0000256" key="5">
    <source>
        <dbReference type="ARBA" id="ARBA00029535"/>
    </source>
</evidence>
<dbReference type="EMBL" id="KI925467">
    <property type="protein sequence ID" value="ETW74614.1"/>
    <property type="molecule type" value="Genomic_DNA"/>
</dbReference>
<sequence>MRNLALLEIYSSQIPKCNITATVVDPEEGLLWAASERLNADSDLQVELWTEKAGKKVETTRNASPLSCITTFTSATNQSVSDGIPQVASLSLVMDHRSLVLVVRGGDIATMKLDDTDPTFEVVGSVEDGILAVAWSPDSALLALVTGDRKLILMTSTFDILFEAPLNTEEFGEAAPINVGWGSQQTQFHGSLGKAAAQTPSPSTLRTVGTSSDDDHIPRISWRGDGSLFVVSSLSSLPPSSTPNALRHRILRIYNREGALQSSSEPVAGLEHTMSWRPSGNLIVGTQRFGSAAGLASGIEGRHDVVFFERNGLRHGEFTLREKAIEAGAMVPHGRNWGYRVREICWSPDSNVLAIWIEGDEGDVVQLWAIGNYHWYLKQEVFAPLGEPSQPGRFTSVNWHPENNLELLLTTSTTIMHRTYKWETFVSRMTQPNDTGSVAVVDGTTILLTPFRTQNVPPPMSSHQLSLNPTPLSPSRRRPTPIYTSFSPSEDIIAVLWESGYVELWDLHTRLGPGPGKVINPEQLWNGMIDQHSSSRHYKEISVWTAPELIQTAGAVARIAVLGYKQEGNDVLQVVEVGKNIFENFATPALKGISWRFVQSSGPVTCWHQTTIFECTSRITTHLSVASSQKAIDDVAKPVLSSRAELSTACHNVERIQPFSSSVPLYIGLSASGTISTSTPSAASRILTQNANSFHVASGLIVYTTTAHEAHFISASDLLDDREITLSERRRIERGSKIVTAVPSTMSLVLQMPRGNLETINPRPMVMKVVKADIDAGSYRKAFLSCRKHRIDLNVIFDHNPRGFRDNLSSFVEQVNDVDYINLFLASLGSGSQPVEVVAELCDLIREELERRDLKKYVNSILTAYVVKRPPAHEAGLGLLLRLRDSDPTLVEEAVKYIIFLADADTLFNTALGMYDFTLVLMIAQYAQKDPREYLPFLRELRALQPAYQHFRIDDHLKRYPSALKNLSLAGADHFDEAMSYVEKHQLYESALSIWRKTDQYYTVLSLYGEWLFERGDFKQAAIVFIEAEKASKAMVAYEKSLQWRELFELAGSEETIHGSDVISMAYRVADDLTSKKRHSEASTVLLDYAKDVREAVVALVHGNMFSEARRIATLHARSELLEEIIYPSTLEARAQIAEDIEEMREQLRKQVQRLRELRIKKIEEPESYYGAEDTDLHNVDVMTDASQFTAFTRYTVAPSTASRTSKRSSRSKRKMERKVGSGRKGTVDEEEYLLKSITKLVGKFTTMQDDASNLIPHLLHFTADHRTEARLLQNEISDFESELTKVLEEVWIKPLGIAEGEEPQDSWAIRMEEKEKDREKAIRDVVKPELKHKDEWRTRLIVIGFDENSNVEG</sequence>
<keyword evidence="15" id="KW-1185">Reference proteome</keyword>
<dbReference type="InterPro" id="IPR056165">
    <property type="entry name" value="Beta-prop_ELP1_2nd"/>
</dbReference>
<dbReference type="Pfam" id="PF04762">
    <property type="entry name" value="Beta-prop_ELP1_1st"/>
    <property type="match status" value="1"/>
</dbReference>
<evidence type="ECO:0000256" key="8">
    <source>
        <dbReference type="SAM" id="MobiDB-lite"/>
    </source>
</evidence>
<evidence type="ECO:0000313" key="15">
    <source>
        <dbReference type="Proteomes" id="UP000030671"/>
    </source>
</evidence>
<reference evidence="14 15" key="1">
    <citation type="journal article" date="2012" name="New Phytol.">
        <title>Insight into trade-off between wood decay and parasitism from the genome of a fungal forest pathogen.</title>
        <authorList>
            <person name="Olson A."/>
            <person name="Aerts A."/>
            <person name="Asiegbu F."/>
            <person name="Belbahri L."/>
            <person name="Bouzid O."/>
            <person name="Broberg A."/>
            <person name="Canback B."/>
            <person name="Coutinho P.M."/>
            <person name="Cullen D."/>
            <person name="Dalman K."/>
            <person name="Deflorio G."/>
            <person name="van Diepen L.T."/>
            <person name="Dunand C."/>
            <person name="Duplessis S."/>
            <person name="Durling M."/>
            <person name="Gonthier P."/>
            <person name="Grimwood J."/>
            <person name="Fossdal C.G."/>
            <person name="Hansson D."/>
            <person name="Henrissat B."/>
            <person name="Hietala A."/>
            <person name="Himmelstrand K."/>
            <person name="Hoffmeister D."/>
            <person name="Hogberg N."/>
            <person name="James T.Y."/>
            <person name="Karlsson M."/>
            <person name="Kohler A."/>
            <person name="Kues U."/>
            <person name="Lee Y.H."/>
            <person name="Lin Y.C."/>
            <person name="Lind M."/>
            <person name="Lindquist E."/>
            <person name="Lombard V."/>
            <person name="Lucas S."/>
            <person name="Lunden K."/>
            <person name="Morin E."/>
            <person name="Murat C."/>
            <person name="Park J."/>
            <person name="Raffaello T."/>
            <person name="Rouze P."/>
            <person name="Salamov A."/>
            <person name="Schmutz J."/>
            <person name="Solheim H."/>
            <person name="Stahlberg J."/>
            <person name="Velez H."/>
            <person name="de Vries R.P."/>
            <person name="Wiebenga A."/>
            <person name="Woodward S."/>
            <person name="Yakovlev I."/>
            <person name="Garbelotto M."/>
            <person name="Martin F."/>
            <person name="Grigoriev I.V."/>
            <person name="Stenlid J."/>
        </authorList>
    </citation>
    <scope>NUCLEOTIDE SEQUENCE [LARGE SCALE GENOMIC DNA]</scope>
    <source>
        <strain evidence="14 15">TC 32-1</strain>
    </source>
</reference>
<accession>W4JMC2</accession>
<dbReference type="HOGENOM" id="CLU_001477_0_0_1"/>
<dbReference type="GeneID" id="20666980"/>
<evidence type="ECO:0000256" key="2">
    <source>
        <dbReference type="ARBA" id="ARBA00006086"/>
    </source>
</evidence>
<dbReference type="STRING" id="747525.W4JMC2"/>
<dbReference type="Pfam" id="PF23878">
    <property type="entry name" value="TPR_ELP1"/>
    <property type="match status" value="1"/>
</dbReference>
<dbReference type="InterPro" id="IPR056166">
    <property type="entry name" value="TPR_ELP1"/>
</dbReference>
<dbReference type="GO" id="GO:0000049">
    <property type="term" value="F:tRNA binding"/>
    <property type="evidence" value="ECO:0007669"/>
    <property type="project" value="TreeGrafter"/>
</dbReference>
<comment type="pathway">
    <text evidence="1">tRNA modification; 5-methoxycarbonylmethyl-2-thiouridine-tRNA biosynthesis.</text>
</comment>
<dbReference type="PANTHER" id="PTHR12747">
    <property type="entry name" value="ELONGATOR COMPLEX PROTEIN 1"/>
    <property type="match status" value="1"/>
</dbReference>
<comment type="similarity">
    <text evidence="2 6">Belongs to the ELP1/IKA1 family.</text>
</comment>
<feature type="region of interest" description="Disordered" evidence="8">
    <location>
        <begin position="457"/>
        <end position="478"/>
    </location>
</feature>
<dbReference type="Pfam" id="PF23797">
    <property type="entry name" value="Beta-prop_ELP1_2nd"/>
    <property type="match status" value="1"/>
</dbReference>
<comment type="function">
    <text evidence="6">Component of the elongator complex which is required for multiple tRNA modifications, including mcm5U (5-methoxycarbonylmethyl uridine), mcm5s2U (5-methoxycarbonylmethyl-2-thiouridine), and ncm5U (5-carbamoylmethyl uridine). The elongator complex catalyzes formation of carboxymethyluridine in the wobble base at position 34 in tRNAs.</text>
</comment>
<evidence type="ECO:0000259" key="9">
    <source>
        <dbReference type="Pfam" id="PF04762"/>
    </source>
</evidence>
<evidence type="ECO:0000256" key="6">
    <source>
        <dbReference type="PIRNR" id="PIRNR017233"/>
    </source>
</evidence>
<dbReference type="Pfam" id="PF23936">
    <property type="entry name" value="HB_ELP1"/>
    <property type="match status" value="1"/>
</dbReference>
<dbReference type="InterPro" id="IPR056169">
    <property type="entry name" value="HB_ELP1"/>
</dbReference>
<feature type="region of interest" description="Disordered" evidence="8">
    <location>
        <begin position="1200"/>
        <end position="1224"/>
    </location>
</feature>
<dbReference type="InterPro" id="IPR056167">
    <property type="entry name" value="A-sol_ELP1"/>
</dbReference>
<evidence type="ECO:0000259" key="11">
    <source>
        <dbReference type="Pfam" id="PF23878"/>
    </source>
</evidence>
<feature type="compositionally biased region" description="Basic residues" evidence="8">
    <location>
        <begin position="1205"/>
        <end position="1217"/>
    </location>
</feature>
<feature type="domain" description="ELP1 N-terminal second beta-propeller" evidence="10">
    <location>
        <begin position="440"/>
        <end position="739"/>
    </location>
</feature>
<dbReference type="UniPathway" id="UPA00988"/>
<dbReference type="InterPro" id="IPR006849">
    <property type="entry name" value="Elp1"/>
</dbReference>
<keyword evidence="6" id="KW-0539">Nucleus</keyword>
<evidence type="ECO:0000256" key="3">
    <source>
        <dbReference type="ARBA" id="ARBA00022490"/>
    </source>
</evidence>
<evidence type="ECO:0000256" key="4">
    <source>
        <dbReference type="ARBA" id="ARBA00022694"/>
    </source>
</evidence>
<feature type="domain" description="ELP1 three-helical bundle" evidence="13">
    <location>
        <begin position="1121"/>
        <end position="1290"/>
    </location>
</feature>
<proteinExistence type="inferred from homology"/>
<feature type="domain" description="ELP1 alpha-solenoid" evidence="12">
    <location>
        <begin position="763"/>
        <end position="829"/>
    </location>
</feature>
<dbReference type="InterPro" id="IPR015943">
    <property type="entry name" value="WD40/YVTN_repeat-like_dom_sf"/>
</dbReference>
<dbReference type="OrthoDB" id="40048at2759"/>
<protein>
    <recommendedName>
        <fullName evidence="5 6">Elongator complex protein 1</fullName>
    </recommendedName>
</protein>
<dbReference type="RefSeq" id="XP_009553116.1">
    <property type="nucleotide sequence ID" value="XM_009554821.1"/>
</dbReference>
<feature type="domain" description="ELP1 alpha-solenoid" evidence="12">
    <location>
        <begin position="838"/>
        <end position="941"/>
    </location>
</feature>
<dbReference type="KEGG" id="hir:HETIRDRAFT_127217"/>
<dbReference type="PIRSF" id="PIRSF017233">
    <property type="entry name" value="IKAP"/>
    <property type="match status" value="1"/>
</dbReference>
<organism evidence="14 15">
    <name type="scientific">Heterobasidion irregulare (strain TC 32-1)</name>
    <dbReference type="NCBI Taxonomy" id="747525"/>
    <lineage>
        <taxon>Eukaryota</taxon>
        <taxon>Fungi</taxon>
        <taxon>Dikarya</taxon>
        <taxon>Basidiomycota</taxon>
        <taxon>Agaricomycotina</taxon>
        <taxon>Agaricomycetes</taxon>
        <taxon>Russulales</taxon>
        <taxon>Bondarzewiaceae</taxon>
        <taxon>Heterobasidion</taxon>
        <taxon>Heterobasidion annosum species complex</taxon>
    </lineage>
</organism>
<evidence type="ECO:0000259" key="10">
    <source>
        <dbReference type="Pfam" id="PF23797"/>
    </source>
</evidence>
<name>W4JMC2_HETIT</name>
<gene>
    <name evidence="14" type="ORF">HETIRDRAFT_127217</name>
</gene>
<dbReference type="GO" id="GO:0005634">
    <property type="term" value="C:nucleus"/>
    <property type="evidence" value="ECO:0007669"/>
    <property type="project" value="UniProtKB-SubCell"/>
</dbReference>
<feature type="domain" description="ELP1 TPR" evidence="11">
    <location>
        <begin position="948"/>
        <end position="1111"/>
    </location>
</feature>
<dbReference type="Gene3D" id="2.130.10.10">
    <property type="entry name" value="YVTN repeat-like/Quinoprotein amine dehydrogenase"/>
    <property type="match status" value="1"/>
</dbReference>